<reference evidence="1 2" key="1">
    <citation type="journal article" date="2019" name="Commun. Biol.">
        <title>The bagworm genome reveals a unique fibroin gene that provides high tensile strength.</title>
        <authorList>
            <person name="Kono N."/>
            <person name="Nakamura H."/>
            <person name="Ohtoshi R."/>
            <person name="Tomita M."/>
            <person name="Numata K."/>
            <person name="Arakawa K."/>
        </authorList>
    </citation>
    <scope>NUCLEOTIDE SEQUENCE [LARGE SCALE GENOMIC DNA]</scope>
</reference>
<accession>A0A4C1YF06</accession>
<keyword evidence="2" id="KW-1185">Reference proteome</keyword>
<gene>
    <name evidence="1" type="ORF">EVAR_56272_1</name>
</gene>
<dbReference type="EMBL" id="BGZK01001231">
    <property type="protein sequence ID" value="GBP74981.1"/>
    <property type="molecule type" value="Genomic_DNA"/>
</dbReference>
<comment type="caution">
    <text evidence="1">The sequence shown here is derived from an EMBL/GenBank/DDBJ whole genome shotgun (WGS) entry which is preliminary data.</text>
</comment>
<evidence type="ECO:0000313" key="1">
    <source>
        <dbReference type="EMBL" id="GBP74981.1"/>
    </source>
</evidence>
<organism evidence="1 2">
    <name type="scientific">Eumeta variegata</name>
    <name type="common">Bagworm moth</name>
    <name type="synonym">Eumeta japonica</name>
    <dbReference type="NCBI Taxonomy" id="151549"/>
    <lineage>
        <taxon>Eukaryota</taxon>
        <taxon>Metazoa</taxon>
        <taxon>Ecdysozoa</taxon>
        <taxon>Arthropoda</taxon>
        <taxon>Hexapoda</taxon>
        <taxon>Insecta</taxon>
        <taxon>Pterygota</taxon>
        <taxon>Neoptera</taxon>
        <taxon>Endopterygota</taxon>
        <taxon>Lepidoptera</taxon>
        <taxon>Glossata</taxon>
        <taxon>Ditrysia</taxon>
        <taxon>Tineoidea</taxon>
        <taxon>Psychidae</taxon>
        <taxon>Oiketicinae</taxon>
        <taxon>Eumeta</taxon>
    </lineage>
</organism>
<dbReference type="Proteomes" id="UP000299102">
    <property type="component" value="Unassembled WGS sequence"/>
</dbReference>
<proteinExistence type="predicted"/>
<dbReference type="AlphaFoldDB" id="A0A4C1YF06"/>
<sequence length="83" mass="9288">MIYGAGIALPDPSFVSAMFLFYAIAHCDAFVTNFTAAEFLPVADRSRAGPQLWLGGGRSMSHESRREFDSYSIDFRLEFTSLR</sequence>
<evidence type="ECO:0000313" key="2">
    <source>
        <dbReference type="Proteomes" id="UP000299102"/>
    </source>
</evidence>
<name>A0A4C1YF06_EUMVA</name>
<protein>
    <submittedName>
        <fullName evidence="1">Uncharacterized protein</fullName>
    </submittedName>
</protein>